<dbReference type="EMBL" id="JAHWQX010000002">
    <property type="protein sequence ID" value="MBW3097224.1"/>
    <property type="molecule type" value="Genomic_DNA"/>
</dbReference>
<gene>
    <name evidence="3" type="ORF">KY465_08025</name>
</gene>
<dbReference type="InterPro" id="IPR002347">
    <property type="entry name" value="SDR_fam"/>
</dbReference>
<comment type="caution">
    <text evidence="3">The sequence shown here is derived from an EMBL/GenBank/DDBJ whole genome shotgun (WGS) entry which is preliminary data.</text>
</comment>
<dbReference type="PANTHER" id="PTHR48107:SF7">
    <property type="entry name" value="RE15974P"/>
    <property type="match status" value="1"/>
</dbReference>
<evidence type="ECO:0000256" key="2">
    <source>
        <dbReference type="ARBA" id="ARBA00023002"/>
    </source>
</evidence>
<dbReference type="Pfam" id="PF13561">
    <property type="entry name" value="adh_short_C2"/>
    <property type="match status" value="1"/>
</dbReference>
<organism evidence="3 4">
    <name type="scientific">Pseudohoeflea coraliihabitans</name>
    <dbReference type="NCBI Taxonomy" id="2860393"/>
    <lineage>
        <taxon>Bacteria</taxon>
        <taxon>Pseudomonadati</taxon>
        <taxon>Pseudomonadota</taxon>
        <taxon>Alphaproteobacteria</taxon>
        <taxon>Hyphomicrobiales</taxon>
        <taxon>Rhizobiaceae</taxon>
        <taxon>Pseudohoeflea</taxon>
    </lineage>
</organism>
<dbReference type="Proteomes" id="UP001430804">
    <property type="component" value="Unassembled WGS sequence"/>
</dbReference>
<dbReference type="PANTHER" id="PTHR48107">
    <property type="entry name" value="NADPH-DEPENDENT ALDEHYDE REDUCTASE-LIKE PROTEIN, CHLOROPLASTIC-RELATED"/>
    <property type="match status" value="1"/>
</dbReference>
<protein>
    <submittedName>
        <fullName evidence="3">SDR family oxidoreductase</fullName>
    </submittedName>
</protein>
<keyword evidence="2" id="KW-0560">Oxidoreductase</keyword>
<proteinExistence type="inferred from homology"/>
<name>A0ABS6WMP0_9HYPH</name>
<sequence>MTKKTALVFGGSRGIGEACITALADAGFDVAYTYVSQQPAEQLRHADATIRAYQADITDAGSVTNAFEAVKSDFGAAPLCVVANAGINVPPAPLAQFDADNFRRLVEVNIVGAFNVLAEAARQVPDNGTIIALTTSLVRHAVPGVGPYSATKAAVECLVRSMAKELAPRGIRVNAVAPGPVDTDLFRAGKDEAALQRSASMSPLGRVGQPAEIAEVVAFLASQRASWIHGQIVQPNGGLI</sequence>
<evidence type="ECO:0000256" key="1">
    <source>
        <dbReference type="ARBA" id="ARBA00006484"/>
    </source>
</evidence>
<accession>A0ABS6WMP0</accession>
<comment type="similarity">
    <text evidence="1">Belongs to the short-chain dehydrogenases/reductases (SDR) family.</text>
</comment>
<dbReference type="RefSeq" id="WP_219201153.1">
    <property type="nucleotide sequence ID" value="NZ_JAHWQX010000002.1"/>
</dbReference>
<evidence type="ECO:0000313" key="4">
    <source>
        <dbReference type="Proteomes" id="UP001430804"/>
    </source>
</evidence>
<reference evidence="3" key="1">
    <citation type="submission" date="2021-07" db="EMBL/GenBank/DDBJ databases">
        <title>Pseudohoeflea marina sp. nov. a polyhydroxyalcanoate-producing bacterium.</title>
        <authorList>
            <person name="Zheng W."/>
            <person name="Yu S."/>
            <person name="Huang Y."/>
        </authorList>
    </citation>
    <scope>NUCLEOTIDE SEQUENCE</scope>
    <source>
        <strain evidence="3">DP4N28-3</strain>
    </source>
</reference>
<evidence type="ECO:0000313" key="3">
    <source>
        <dbReference type="EMBL" id="MBW3097224.1"/>
    </source>
</evidence>
<keyword evidence="4" id="KW-1185">Reference proteome</keyword>